<keyword evidence="2" id="KW-1185">Reference proteome</keyword>
<reference evidence="1 2" key="1">
    <citation type="submission" date="2017-11" db="EMBL/GenBank/DDBJ databases">
        <title>De novo assembly and phasing of dikaryotic genomes from two isolates of Puccinia coronata f. sp. avenae, the causal agent of oat crown rust.</title>
        <authorList>
            <person name="Miller M.E."/>
            <person name="Zhang Y."/>
            <person name="Omidvar V."/>
            <person name="Sperschneider J."/>
            <person name="Schwessinger B."/>
            <person name="Raley C."/>
            <person name="Palmer J.M."/>
            <person name="Garnica D."/>
            <person name="Upadhyaya N."/>
            <person name="Rathjen J."/>
            <person name="Taylor J.M."/>
            <person name="Park R.F."/>
            <person name="Dodds P.N."/>
            <person name="Hirsch C.D."/>
            <person name="Kianian S.F."/>
            <person name="Figueroa M."/>
        </authorList>
    </citation>
    <scope>NUCLEOTIDE SEQUENCE [LARGE SCALE GENOMIC DNA]</scope>
    <source>
        <strain evidence="1">12NC29</strain>
    </source>
</reference>
<dbReference type="EMBL" id="PGCJ01000107">
    <property type="protein sequence ID" value="PLW47868.1"/>
    <property type="molecule type" value="Genomic_DNA"/>
</dbReference>
<evidence type="ECO:0000313" key="1">
    <source>
        <dbReference type="EMBL" id="PLW47868.1"/>
    </source>
</evidence>
<accession>A0A2N5VCY7</accession>
<sequence>MAASDIYLDAAIRAIQEKWVRNPSNQAWEEASFLAGEAKIKAFLAHDEEGFAIVKSLLNQSFAALPQDSKRKL</sequence>
<dbReference type="OrthoDB" id="5418029at2759"/>
<evidence type="ECO:0000313" key="2">
    <source>
        <dbReference type="Proteomes" id="UP000235388"/>
    </source>
</evidence>
<protein>
    <submittedName>
        <fullName evidence="1">Uncharacterized protein</fullName>
    </submittedName>
</protein>
<gene>
    <name evidence="1" type="ORF">PCANC_07871</name>
</gene>
<dbReference type="Proteomes" id="UP000235388">
    <property type="component" value="Unassembled WGS sequence"/>
</dbReference>
<dbReference type="AlphaFoldDB" id="A0A2N5VCY7"/>
<organism evidence="1 2">
    <name type="scientific">Puccinia coronata f. sp. avenae</name>
    <dbReference type="NCBI Taxonomy" id="200324"/>
    <lineage>
        <taxon>Eukaryota</taxon>
        <taxon>Fungi</taxon>
        <taxon>Dikarya</taxon>
        <taxon>Basidiomycota</taxon>
        <taxon>Pucciniomycotina</taxon>
        <taxon>Pucciniomycetes</taxon>
        <taxon>Pucciniales</taxon>
        <taxon>Pucciniaceae</taxon>
        <taxon>Puccinia</taxon>
    </lineage>
</organism>
<name>A0A2N5VCY7_9BASI</name>
<comment type="caution">
    <text evidence="1">The sequence shown here is derived from an EMBL/GenBank/DDBJ whole genome shotgun (WGS) entry which is preliminary data.</text>
</comment>
<proteinExistence type="predicted"/>